<accession>A0AAD5YD63</accession>
<dbReference type="Proteomes" id="UP001212997">
    <property type="component" value="Unassembled WGS sequence"/>
</dbReference>
<keyword evidence="5" id="KW-0472">Membrane</keyword>
<keyword evidence="2" id="KW-0285">Flavoprotein</keyword>
<comment type="caution">
    <text evidence="6">The sequence shown here is derived from an EMBL/GenBank/DDBJ whole genome shotgun (WGS) entry which is preliminary data.</text>
</comment>
<dbReference type="Pfam" id="PF00743">
    <property type="entry name" value="FMO-like"/>
    <property type="match status" value="1"/>
</dbReference>
<dbReference type="Gene3D" id="3.50.50.60">
    <property type="entry name" value="FAD/NAD(P)-binding domain"/>
    <property type="match status" value="2"/>
</dbReference>
<dbReference type="InterPro" id="IPR051209">
    <property type="entry name" value="FAD-bind_Monooxygenase_sf"/>
</dbReference>
<dbReference type="GO" id="GO:0004499">
    <property type="term" value="F:N,N-dimethylaniline monooxygenase activity"/>
    <property type="evidence" value="ECO:0007669"/>
    <property type="project" value="InterPro"/>
</dbReference>
<keyword evidence="5" id="KW-1133">Transmembrane helix</keyword>
<dbReference type="PANTHER" id="PTHR42877:SF4">
    <property type="entry name" value="FAD_NAD(P)-BINDING DOMAIN-CONTAINING PROTEIN-RELATED"/>
    <property type="match status" value="1"/>
</dbReference>
<feature type="transmembrane region" description="Helical" evidence="5">
    <location>
        <begin position="12"/>
        <end position="29"/>
    </location>
</feature>
<keyword evidence="5" id="KW-0812">Transmembrane</keyword>
<evidence type="ECO:0000313" key="6">
    <source>
        <dbReference type="EMBL" id="KAJ3483533.1"/>
    </source>
</evidence>
<name>A0AAD5YD63_9APHY</name>
<gene>
    <name evidence="6" type="ORF">NLI96_g6247</name>
</gene>
<dbReference type="GO" id="GO:0050661">
    <property type="term" value="F:NADP binding"/>
    <property type="evidence" value="ECO:0007669"/>
    <property type="project" value="InterPro"/>
</dbReference>
<protein>
    <recommendedName>
        <fullName evidence="8">Monooxygenase</fullName>
    </recommendedName>
</protein>
<reference evidence="6" key="1">
    <citation type="submission" date="2022-07" db="EMBL/GenBank/DDBJ databases">
        <title>Genome Sequence of Physisporinus lineatus.</title>
        <authorList>
            <person name="Buettner E."/>
        </authorList>
    </citation>
    <scope>NUCLEOTIDE SEQUENCE</scope>
    <source>
        <strain evidence="6">VT162</strain>
    </source>
</reference>
<comment type="similarity">
    <text evidence="1">Belongs to the FAD-binding monooxygenase family.</text>
</comment>
<sequence length="577" mass="66484">MATTPTSKPQIQIVIVGAGVGGLAAGIALKRQLNFHSFKILEQAGDVGGTWNGCASDIDTHWYSLSTDLNPYWRKSHVSQPELKAYWKELAKKYSLYDQLVLNRQVTSVDWDHKRQLYKIVSQDTKSKEVFYDEAQVVISATGILYVPFHPPDLDGVKVFKGTTFHSARWDYSVDLHNKRVGVVGNGCSANQFLPIIARDPTTQVINLCRSPHWILEWEWDTFPEYLKWIFAHVPLTMRIYRYWIMARQEYFYTSLLAGEKKDNRGKVEKKLERYIKSKTPSEYHDKIIPKIPFGCRRFIVDSGYLSALHQDNFDVNYEGIAEFTESGIITKKGNKLDFDVIIFATGFVVDRYPLKVRGVEGITVQEFYDRKGGPEAYYGVTVPGFPNFYMLGGPNTTTGHASVIFTEEVQINYILNFVKPVIQRLASSFEVTPEANEEYNRDLQKKLSTSVWSSCTSWYRLDHSGKVISQWPGTMTGYWWKMRNPVWSHYKAVGANKWLKRQRIGSFIRSIGLLSLVFVLLWAQKNKGIVLSVFNYVVNQVRTRLSFFGDHHHTHDFLYQITQRSDLLPYIPWPLA</sequence>
<dbReference type="GO" id="GO:0050660">
    <property type="term" value="F:flavin adenine dinucleotide binding"/>
    <property type="evidence" value="ECO:0007669"/>
    <property type="project" value="InterPro"/>
</dbReference>
<evidence type="ECO:0000256" key="1">
    <source>
        <dbReference type="ARBA" id="ARBA00010139"/>
    </source>
</evidence>
<proteinExistence type="inferred from homology"/>
<dbReference type="EMBL" id="JANAWD010000224">
    <property type="protein sequence ID" value="KAJ3483533.1"/>
    <property type="molecule type" value="Genomic_DNA"/>
</dbReference>
<keyword evidence="7" id="KW-1185">Reference proteome</keyword>
<keyword evidence="4" id="KW-0560">Oxidoreductase</keyword>
<feature type="transmembrane region" description="Helical" evidence="5">
    <location>
        <begin position="507"/>
        <end position="524"/>
    </location>
</feature>
<dbReference type="SUPFAM" id="SSF51905">
    <property type="entry name" value="FAD/NAD(P)-binding domain"/>
    <property type="match status" value="1"/>
</dbReference>
<keyword evidence="3" id="KW-0274">FAD</keyword>
<evidence type="ECO:0008006" key="8">
    <source>
        <dbReference type="Google" id="ProtNLM"/>
    </source>
</evidence>
<evidence type="ECO:0000256" key="2">
    <source>
        <dbReference type="ARBA" id="ARBA00022630"/>
    </source>
</evidence>
<evidence type="ECO:0000256" key="3">
    <source>
        <dbReference type="ARBA" id="ARBA00022827"/>
    </source>
</evidence>
<evidence type="ECO:0000256" key="5">
    <source>
        <dbReference type="SAM" id="Phobius"/>
    </source>
</evidence>
<dbReference type="InterPro" id="IPR036188">
    <property type="entry name" value="FAD/NAD-bd_sf"/>
</dbReference>
<dbReference type="AlphaFoldDB" id="A0AAD5YD63"/>
<dbReference type="PANTHER" id="PTHR42877">
    <property type="entry name" value="L-ORNITHINE N(5)-MONOOXYGENASE-RELATED"/>
    <property type="match status" value="1"/>
</dbReference>
<organism evidence="6 7">
    <name type="scientific">Meripilus lineatus</name>
    <dbReference type="NCBI Taxonomy" id="2056292"/>
    <lineage>
        <taxon>Eukaryota</taxon>
        <taxon>Fungi</taxon>
        <taxon>Dikarya</taxon>
        <taxon>Basidiomycota</taxon>
        <taxon>Agaricomycotina</taxon>
        <taxon>Agaricomycetes</taxon>
        <taxon>Polyporales</taxon>
        <taxon>Meripilaceae</taxon>
        <taxon>Meripilus</taxon>
    </lineage>
</organism>
<evidence type="ECO:0000313" key="7">
    <source>
        <dbReference type="Proteomes" id="UP001212997"/>
    </source>
</evidence>
<evidence type="ECO:0000256" key="4">
    <source>
        <dbReference type="ARBA" id="ARBA00023002"/>
    </source>
</evidence>
<dbReference type="InterPro" id="IPR020946">
    <property type="entry name" value="Flavin_mOase-like"/>
</dbReference>